<dbReference type="InterPro" id="IPR052895">
    <property type="entry name" value="HetReg/Transcr_Mod"/>
</dbReference>
<comment type="caution">
    <text evidence="1">The sequence shown here is derived from an EMBL/GenBank/DDBJ whole genome shotgun (WGS) entry which is preliminary data.</text>
</comment>
<gene>
    <name evidence="1" type="ORF">PG991_014592</name>
</gene>
<evidence type="ECO:0000313" key="2">
    <source>
        <dbReference type="Proteomes" id="UP001396898"/>
    </source>
</evidence>
<proteinExistence type="predicted"/>
<keyword evidence="2" id="KW-1185">Reference proteome</keyword>
<evidence type="ECO:0000313" key="1">
    <source>
        <dbReference type="EMBL" id="KAK7998917.1"/>
    </source>
</evidence>
<reference evidence="1 2" key="1">
    <citation type="submission" date="2023-01" db="EMBL/GenBank/DDBJ databases">
        <title>Analysis of 21 Apiospora genomes using comparative genomics revels a genus with tremendous synthesis potential of carbohydrate active enzymes and secondary metabolites.</title>
        <authorList>
            <person name="Sorensen T."/>
        </authorList>
    </citation>
    <scope>NUCLEOTIDE SEQUENCE [LARGE SCALE GENOMIC DNA]</scope>
    <source>
        <strain evidence="1 2">CBS 20057</strain>
    </source>
</reference>
<dbReference type="Proteomes" id="UP001396898">
    <property type="component" value="Unassembled WGS sequence"/>
</dbReference>
<accession>A0ABR1R4R0</accession>
<protein>
    <submittedName>
        <fullName evidence="1">Heterokaryon incompatibility protein-domain-containing protein</fullName>
    </submittedName>
</protein>
<name>A0ABR1R4R0_9PEZI</name>
<organism evidence="1 2">
    <name type="scientific">Apiospora marii</name>
    <dbReference type="NCBI Taxonomy" id="335849"/>
    <lineage>
        <taxon>Eukaryota</taxon>
        <taxon>Fungi</taxon>
        <taxon>Dikarya</taxon>
        <taxon>Ascomycota</taxon>
        <taxon>Pezizomycotina</taxon>
        <taxon>Sordariomycetes</taxon>
        <taxon>Xylariomycetidae</taxon>
        <taxon>Amphisphaeriales</taxon>
        <taxon>Apiosporaceae</taxon>
        <taxon>Apiospora</taxon>
    </lineage>
</organism>
<dbReference type="PANTHER" id="PTHR24148">
    <property type="entry name" value="ANKYRIN REPEAT DOMAIN-CONTAINING PROTEIN 39 HOMOLOG-RELATED"/>
    <property type="match status" value="1"/>
</dbReference>
<dbReference type="PANTHER" id="PTHR24148:SF73">
    <property type="entry name" value="HET DOMAIN PROTEIN (AFU_ORTHOLOGUE AFUA_8G01020)"/>
    <property type="match status" value="1"/>
</dbReference>
<sequence length="326" mass="37026">MAMLDKKVLEHSDYKKHPLEIWTKEWTDLRIALATLPRYSDHRLLAGLWDLLLRPWFQRVWVLQEVAYARVATVVCGTQSVSSRTFAIMPTLLNRPSSTGSHTDEHAKAVIELMPGPMRRESWYSEGRKLATLLQKFQDSKASIPLDRVYALLGISSDAWNFRHFPVDYSITMRALLRNTMSFFLYGKVVRDPRNHGERISAEYAVTVQLPAWNLAGLIDILEMPGPFWAYVFDWAVGLFEFTLIEGLVATGVFDASIDIRECHVNSITVLAFRVMTDLQDQLLDGTLDGGTYAFLDGLLVGKTLDERTHAFLDGLSFLPGQHSPY</sequence>
<dbReference type="EMBL" id="JAQQWI010000019">
    <property type="protein sequence ID" value="KAK7998917.1"/>
    <property type="molecule type" value="Genomic_DNA"/>
</dbReference>